<keyword evidence="6" id="KW-1185">Reference proteome</keyword>
<protein>
    <submittedName>
        <fullName evidence="5">ABC transporter ATP-binding protein</fullName>
    </submittedName>
</protein>
<dbReference type="Proteomes" id="UP000249499">
    <property type="component" value="Plasmid unnamed1"/>
</dbReference>
<dbReference type="GO" id="GO:0005886">
    <property type="term" value="C:plasma membrane"/>
    <property type="evidence" value="ECO:0007669"/>
    <property type="project" value="TreeGrafter"/>
</dbReference>
<evidence type="ECO:0000313" key="5">
    <source>
        <dbReference type="EMBL" id="WFR98638.1"/>
    </source>
</evidence>
<dbReference type="InterPro" id="IPR051120">
    <property type="entry name" value="ABC_AA/LPS_Transport"/>
</dbReference>
<gene>
    <name evidence="5" type="ORF">PR017_25335</name>
</gene>
<sequence length="300" mass="32507">MYAITYPLFMDAAPSFRTAAPEHIERGAFAAVAPTAPRTGELQLHGVNLSFGGVTALTDIDLSVAAGEIRAIIGPNGAGKSSLLNVISGVYRPDRGHVHINGVGYKQVPTQRLAQLGVARTFQNLALFKGLSVIENVTAGRAFKVRSNFIGQITGLGRSRLEERDSQERADRLLEFLRLAHVRNRLVSTLPYGLQKRVELARALVAEPQILLLDEPMAGMTATEKGEMAGFVRAARDEYGTTIILIEHDIGVVMDLSDHIAVLDYGRKIADGRPDAIRSDQRVIDAYLGVAPENEEGEGI</sequence>
<dbReference type="EMBL" id="CP117258">
    <property type="protein sequence ID" value="WFR98638.1"/>
    <property type="molecule type" value="Genomic_DNA"/>
</dbReference>
<feature type="domain" description="ABC transporter" evidence="4">
    <location>
        <begin position="42"/>
        <end position="290"/>
    </location>
</feature>
<accession>A0AAF1K9A6</accession>
<dbReference type="KEGG" id="rtu:PR017_25335"/>
<dbReference type="InterPro" id="IPR003593">
    <property type="entry name" value="AAA+_ATPase"/>
</dbReference>
<keyword evidence="2" id="KW-0547">Nucleotide-binding</keyword>
<evidence type="ECO:0000259" key="4">
    <source>
        <dbReference type="PROSITE" id="PS50893"/>
    </source>
</evidence>
<dbReference type="RefSeq" id="WP_111221450.1">
    <property type="nucleotide sequence ID" value="NZ_CP117258.1"/>
</dbReference>
<evidence type="ECO:0000256" key="2">
    <source>
        <dbReference type="ARBA" id="ARBA00022741"/>
    </source>
</evidence>
<evidence type="ECO:0000313" key="6">
    <source>
        <dbReference type="Proteomes" id="UP000249499"/>
    </source>
</evidence>
<dbReference type="AlphaFoldDB" id="A0AAF1K9A6"/>
<organism evidence="5 6">
    <name type="scientific">Rhizobium tumorigenes</name>
    <dbReference type="NCBI Taxonomy" id="2041385"/>
    <lineage>
        <taxon>Bacteria</taxon>
        <taxon>Pseudomonadati</taxon>
        <taxon>Pseudomonadota</taxon>
        <taxon>Alphaproteobacteria</taxon>
        <taxon>Hyphomicrobiales</taxon>
        <taxon>Rhizobiaceae</taxon>
        <taxon>Rhizobium/Agrobacterium group</taxon>
        <taxon>Rhizobium</taxon>
    </lineage>
</organism>
<dbReference type="SMART" id="SM00382">
    <property type="entry name" value="AAA"/>
    <property type="match status" value="1"/>
</dbReference>
<keyword evidence="1" id="KW-0813">Transport</keyword>
<dbReference type="Pfam" id="PF12399">
    <property type="entry name" value="BCA_ABC_TP_C"/>
    <property type="match status" value="1"/>
</dbReference>
<keyword evidence="5" id="KW-0614">Plasmid</keyword>
<keyword evidence="3 5" id="KW-0067">ATP-binding</keyword>
<proteinExistence type="predicted"/>
<name>A0AAF1K9A6_9HYPH</name>
<evidence type="ECO:0000256" key="1">
    <source>
        <dbReference type="ARBA" id="ARBA00022448"/>
    </source>
</evidence>
<dbReference type="SUPFAM" id="SSF52540">
    <property type="entry name" value="P-loop containing nucleoside triphosphate hydrolases"/>
    <property type="match status" value="1"/>
</dbReference>
<dbReference type="PANTHER" id="PTHR45772">
    <property type="entry name" value="CONSERVED COMPONENT OF ABC TRANSPORTER FOR NATURAL AMINO ACIDS-RELATED"/>
    <property type="match status" value="1"/>
</dbReference>
<dbReference type="Pfam" id="PF00005">
    <property type="entry name" value="ABC_tran"/>
    <property type="match status" value="1"/>
</dbReference>
<dbReference type="InterPro" id="IPR032823">
    <property type="entry name" value="BCA_ABC_TP_C"/>
</dbReference>
<dbReference type="Gene3D" id="3.40.50.300">
    <property type="entry name" value="P-loop containing nucleotide triphosphate hydrolases"/>
    <property type="match status" value="1"/>
</dbReference>
<dbReference type="GO" id="GO:0005524">
    <property type="term" value="F:ATP binding"/>
    <property type="evidence" value="ECO:0007669"/>
    <property type="project" value="UniProtKB-KW"/>
</dbReference>
<dbReference type="GO" id="GO:0016887">
    <property type="term" value="F:ATP hydrolysis activity"/>
    <property type="evidence" value="ECO:0007669"/>
    <property type="project" value="InterPro"/>
</dbReference>
<reference evidence="6" key="2">
    <citation type="journal article" date="2023" name="MicrobiologyOpen">
        <title>Genomics of the tumorigenes clade of the family Rhizobiaceae and description of Rhizobium rhododendri sp. nov.</title>
        <authorList>
            <person name="Kuzmanovic N."/>
            <person name="diCenzo G.C."/>
            <person name="Bunk B."/>
            <person name="Sproeer C."/>
            <person name="Fruehling A."/>
            <person name="Neumann-Schaal M."/>
            <person name="Overmann J."/>
            <person name="Smalla K."/>
        </authorList>
    </citation>
    <scope>NUCLEOTIDE SEQUENCE [LARGE SCALE GENOMIC DNA]</scope>
    <source>
        <strain evidence="6">1078</strain>
        <plasmid evidence="6">unnamed1</plasmid>
    </source>
</reference>
<evidence type="ECO:0000256" key="3">
    <source>
        <dbReference type="ARBA" id="ARBA00022840"/>
    </source>
</evidence>
<geneLocation type="plasmid" evidence="5 6">
    <name>unnamed1</name>
</geneLocation>
<dbReference type="PROSITE" id="PS50893">
    <property type="entry name" value="ABC_TRANSPORTER_2"/>
    <property type="match status" value="1"/>
</dbReference>
<dbReference type="PANTHER" id="PTHR45772:SF1">
    <property type="entry name" value="ABC TRANSPORTER ATP-BINDING PROTEIN"/>
    <property type="match status" value="1"/>
</dbReference>
<reference evidence="5 6" key="1">
    <citation type="journal article" date="2018" name="Sci. Rep.">
        <title>Rhizobium tumorigenes sp. nov., a novel plant tumorigenic bacterium isolated from cane gall tumors on thornless blackberry.</title>
        <authorList>
            <person name="Kuzmanovi N."/>
            <person name="Smalla K."/>
            <person name="Gronow S."/>
            <person name="PuBawska J."/>
        </authorList>
    </citation>
    <scope>NUCLEOTIDE SEQUENCE [LARGE SCALE GENOMIC DNA]</scope>
    <source>
        <strain evidence="5 6">1078</strain>
    </source>
</reference>
<dbReference type="FunFam" id="3.40.50.300:FF:000421">
    <property type="entry name" value="Branched-chain amino acid ABC transporter ATP-binding protein"/>
    <property type="match status" value="1"/>
</dbReference>
<dbReference type="CDD" id="cd03219">
    <property type="entry name" value="ABC_Mj1267_LivG_branched"/>
    <property type="match status" value="1"/>
</dbReference>
<dbReference type="InterPro" id="IPR027417">
    <property type="entry name" value="P-loop_NTPase"/>
</dbReference>
<dbReference type="InterPro" id="IPR003439">
    <property type="entry name" value="ABC_transporter-like_ATP-bd"/>
</dbReference>